<dbReference type="Gene3D" id="3.30.1490.20">
    <property type="entry name" value="ATP-grasp fold, A domain"/>
    <property type="match status" value="1"/>
</dbReference>
<gene>
    <name evidence="2" type="ORF">PKOR_10115</name>
</gene>
<reference evidence="2 3" key="1">
    <citation type="journal article" date="2015" name="Sci. Rep.">
        <title>Unraveling adaptation of Pontibacter korlensis to radiation and infertility in desert through complete genome and comparative transcriptomic analysis.</title>
        <authorList>
            <person name="Dai J."/>
            <person name="Dai W."/>
            <person name="Qiu C."/>
            <person name="Yang Z."/>
            <person name="Zhang Y."/>
            <person name="Zhou M."/>
            <person name="Zhang L."/>
            <person name="Fang C."/>
            <person name="Gao Q."/>
            <person name="Yang Q."/>
            <person name="Li X."/>
            <person name="Wang Z."/>
            <person name="Wang Z."/>
            <person name="Jia Z."/>
            <person name="Chen X."/>
        </authorList>
    </citation>
    <scope>NUCLEOTIDE SEQUENCE [LARGE SCALE GENOMIC DNA]</scope>
    <source>
        <strain evidence="2 3">X14-1T</strain>
    </source>
</reference>
<protein>
    <recommendedName>
        <fullName evidence="1">Prokaryotic glutathione synthetase ATP-binding domain-containing protein</fullName>
    </recommendedName>
</protein>
<keyword evidence="3" id="KW-1185">Reference proteome</keyword>
<evidence type="ECO:0000313" key="3">
    <source>
        <dbReference type="Proteomes" id="UP000033109"/>
    </source>
</evidence>
<dbReference type="KEGG" id="pko:PKOR_10115"/>
<dbReference type="PATRIC" id="fig|400092.3.peg.2218"/>
<dbReference type="Gene3D" id="3.40.50.20">
    <property type="match status" value="1"/>
</dbReference>
<feature type="domain" description="Prokaryotic glutathione synthetase ATP-binding" evidence="1">
    <location>
        <begin position="130"/>
        <end position="240"/>
    </location>
</feature>
<accession>A0A0E3ZGI9</accession>
<dbReference type="GO" id="GO:0004363">
    <property type="term" value="F:glutathione synthase activity"/>
    <property type="evidence" value="ECO:0007669"/>
    <property type="project" value="InterPro"/>
</dbReference>
<dbReference type="AlphaFoldDB" id="A0A0E3ZGI9"/>
<dbReference type="EMBL" id="CP009621">
    <property type="protein sequence ID" value="AKD03414.1"/>
    <property type="molecule type" value="Genomic_DNA"/>
</dbReference>
<dbReference type="GO" id="GO:0005524">
    <property type="term" value="F:ATP binding"/>
    <property type="evidence" value="ECO:0007669"/>
    <property type="project" value="InterPro"/>
</dbReference>
<proteinExistence type="predicted"/>
<organism evidence="2 3">
    <name type="scientific">Pontibacter korlensis</name>
    <dbReference type="NCBI Taxonomy" id="400092"/>
    <lineage>
        <taxon>Bacteria</taxon>
        <taxon>Pseudomonadati</taxon>
        <taxon>Bacteroidota</taxon>
        <taxon>Cytophagia</taxon>
        <taxon>Cytophagales</taxon>
        <taxon>Hymenobacteraceae</taxon>
        <taxon>Pontibacter</taxon>
    </lineage>
</organism>
<dbReference type="PANTHER" id="PTHR39217">
    <property type="match status" value="1"/>
</dbReference>
<name>A0A0E3ZGI9_9BACT</name>
<sequence>MNTQQIALITYQDAGKYSTTSEEENSRLYDFLTQKGLQVTLEIWDDPAVDWAKYELVVLKSPWDYFDKIDTFYAWLDKLEKLQVRVLNPINIVRWNSDKRYLVELQEQGVKVVPSVWLEQGSQLNVAEVFAQLQSEKVIVKPAISGGAKNTFALTQAEAEAKAESINELLQQENFLAQPFIPEIQTKGEWSFLFFNGEYSHTVLKAAKAGDFRVQHFFGGTVHTPEPPAQLLEAAHNLVDKYAPGCLYARVDGVELNGELVLMELELIEPFLFMATSEGAIERYYEALLAQMHQPTESIA</sequence>
<dbReference type="InterPro" id="IPR013815">
    <property type="entry name" value="ATP_grasp_subdomain_1"/>
</dbReference>
<dbReference type="InterPro" id="IPR004218">
    <property type="entry name" value="GSHS_ATP-bd"/>
</dbReference>
<dbReference type="InterPro" id="IPR053191">
    <property type="entry name" value="DcsG_Biosynth_Enzyme"/>
</dbReference>
<dbReference type="HOGENOM" id="CLU_070819_0_0_10"/>
<evidence type="ECO:0000259" key="1">
    <source>
        <dbReference type="Pfam" id="PF02955"/>
    </source>
</evidence>
<dbReference type="SUPFAM" id="SSF56059">
    <property type="entry name" value="Glutathione synthetase ATP-binding domain-like"/>
    <property type="match status" value="1"/>
</dbReference>
<dbReference type="Gene3D" id="3.30.470.20">
    <property type="entry name" value="ATP-grasp fold, B domain"/>
    <property type="match status" value="1"/>
</dbReference>
<dbReference type="Proteomes" id="UP000033109">
    <property type="component" value="Chromosome"/>
</dbReference>
<evidence type="ECO:0000313" key="2">
    <source>
        <dbReference type="EMBL" id="AKD03414.1"/>
    </source>
</evidence>
<dbReference type="RefSeq" id="WP_046310519.1">
    <property type="nucleotide sequence ID" value="NZ_CBCSCY010000005.1"/>
</dbReference>
<dbReference type="Pfam" id="PF02955">
    <property type="entry name" value="GSH-S_ATP"/>
    <property type="match status" value="1"/>
</dbReference>
<dbReference type="PANTHER" id="PTHR39217:SF1">
    <property type="entry name" value="GLUTATHIONE SYNTHETASE"/>
    <property type="match status" value="1"/>
</dbReference>